<feature type="transmembrane region" description="Helical" evidence="8">
    <location>
        <begin position="248"/>
        <end position="270"/>
    </location>
</feature>
<evidence type="ECO:0000256" key="3">
    <source>
        <dbReference type="ARBA" id="ARBA00022448"/>
    </source>
</evidence>
<dbReference type="RefSeq" id="WP_262853635.1">
    <property type="nucleotide sequence ID" value="NZ_JAOPKZ010000001.1"/>
</dbReference>
<feature type="transmembrane region" description="Helical" evidence="8">
    <location>
        <begin position="167"/>
        <end position="186"/>
    </location>
</feature>
<protein>
    <recommendedName>
        <fullName evidence="8">Bcr/CflA family efflux transporter</fullName>
    </recommendedName>
</protein>
<keyword evidence="11" id="KW-1185">Reference proteome</keyword>
<proteinExistence type="inferred from homology"/>
<feature type="transmembrane region" description="Helical" evidence="8">
    <location>
        <begin position="47"/>
        <end position="66"/>
    </location>
</feature>
<dbReference type="PRINTS" id="PR01035">
    <property type="entry name" value="TCRTETA"/>
</dbReference>
<feature type="transmembrane region" description="Helical" evidence="8">
    <location>
        <begin position="343"/>
        <end position="364"/>
    </location>
</feature>
<dbReference type="InterPro" id="IPR011701">
    <property type="entry name" value="MFS"/>
</dbReference>
<feature type="transmembrane region" description="Helical" evidence="8">
    <location>
        <begin position="370"/>
        <end position="391"/>
    </location>
</feature>
<dbReference type="PANTHER" id="PTHR23502">
    <property type="entry name" value="MAJOR FACILITATOR SUPERFAMILY"/>
    <property type="match status" value="1"/>
</dbReference>
<keyword evidence="7 8" id="KW-0472">Membrane</keyword>
<dbReference type="EMBL" id="JAOPKZ010000001">
    <property type="protein sequence ID" value="MCU5745250.1"/>
    <property type="molecule type" value="Genomic_DNA"/>
</dbReference>
<dbReference type="NCBIfam" id="TIGR00710">
    <property type="entry name" value="efflux_Bcr_CflA"/>
    <property type="match status" value="1"/>
</dbReference>
<feature type="transmembrane region" description="Helical" evidence="8">
    <location>
        <begin position="136"/>
        <end position="161"/>
    </location>
</feature>
<name>A0ABT2QMR4_9STAP</name>
<evidence type="ECO:0000256" key="5">
    <source>
        <dbReference type="ARBA" id="ARBA00022692"/>
    </source>
</evidence>
<feature type="transmembrane region" description="Helical" evidence="8">
    <location>
        <begin position="309"/>
        <end position="331"/>
    </location>
</feature>
<accession>A0ABT2QMR4</accession>
<gene>
    <name evidence="10" type="ORF">N9R04_00760</name>
</gene>
<feature type="transmembrane region" description="Helical" evidence="8">
    <location>
        <begin position="103"/>
        <end position="124"/>
    </location>
</feature>
<evidence type="ECO:0000259" key="9">
    <source>
        <dbReference type="PROSITE" id="PS50850"/>
    </source>
</evidence>
<dbReference type="InterPro" id="IPR001958">
    <property type="entry name" value="Tet-R_TetA/multi-R_MdtG-like"/>
</dbReference>
<keyword evidence="5 8" id="KW-0812">Transmembrane</keyword>
<evidence type="ECO:0000313" key="10">
    <source>
        <dbReference type="EMBL" id="MCU5745250.1"/>
    </source>
</evidence>
<comment type="subcellular location">
    <subcellularLocation>
        <location evidence="1 8">Cell membrane</location>
        <topology evidence="1 8">Multi-pass membrane protein</topology>
    </subcellularLocation>
</comment>
<feature type="transmembrane region" description="Helical" evidence="8">
    <location>
        <begin position="282"/>
        <end position="303"/>
    </location>
</feature>
<evidence type="ECO:0000256" key="6">
    <source>
        <dbReference type="ARBA" id="ARBA00022989"/>
    </source>
</evidence>
<feature type="transmembrane region" description="Helical" evidence="8">
    <location>
        <begin position="7"/>
        <end position="27"/>
    </location>
</feature>
<evidence type="ECO:0000256" key="2">
    <source>
        <dbReference type="ARBA" id="ARBA00006236"/>
    </source>
</evidence>
<reference evidence="10 11" key="1">
    <citation type="journal article" date="2023" name="Int. J. Syst. Evol. Microbiol.">
        <title>Streptococcus sciuri sp. nov., Staphylococcus marylandisciuri sp. nov. and Staphylococcus americanisciuri sp. nov., isolated from faeces of eastern grey squirrel (Sciurus carolinensis).</title>
        <authorList>
            <person name="Volokhov D.V."/>
            <person name="Zagorodnyaya T.A."/>
            <person name="Furtak V.A."/>
            <person name="Nattanmai G."/>
            <person name="Randall L."/>
            <person name="Jose S."/>
            <person name="Gao Y."/>
            <person name="Eisenberg T."/>
            <person name="Delmonte P."/>
            <person name="Blom J."/>
            <person name="Mitchell K.K."/>
        </authorList>
    </citation>
    <scope>NUCLEOTIDE SEQUENCE [LARGE SCALE GENOMIC DNA]</scope>
    <source>
        <strain evidence="10 11">SQ8-PEA</strain>
    </source>
</reference>
<dbReference type="InterPro" id="IPR020846">
    <property type="entry name" value="MFS_dom"/>
</dbReference>
<dbReference type="InterPro" id="IPR036259">
    <property type="entry name" value="MFS_trans_sf"/>
</dbReference>
<dbReference type="PROSITE" id="PS50850">
    <property type="entry name" value="MFS"/>
    <property type="match status" value="1"/>
</dbReference>
<sequence length="400" mass="43606">MENQTQSIRLVSIIILGALTAIGAMSIDMFLPGLPEVKRDFDTTTSHTQLTLGLFMVGLAVGNLFTGPLSDTYGRVKPLLIAMLMFTIASIGIIFAPHIWVMIILRFIQGFCGGAGAVLSRSIASDMYQGKALTQFMAMLMLVNGIAPVIAPAIGGIIITISHWQMVFIVLTVFGLSLFVGSLVKIEETLSSNQREVLALGSIFRNFKSLLIKPQFLIPMLIQGFAFVILFSYISASSFITQEIYHLSAFQFSLAFAFVGLTLIGMSQVTQKMVESYSESTLLRLMISMQMIGILCVSLILLLHWHVLLLIMSFAILVSPVPAIATLSFSIAMSETTKGRGSASSLIGLVQYLFGGIVTPLVGIRGDTHIEPYVLIIIITGIILLILLFIYNKTFNSSKE</sequence>
<evidence type="ECO:0000256" key="8">
    <source>
        <dbReference type="RuleBase" id="RU365088"/>
    </source>
</evidence>
<dbReference type="Proteomes" id="UP001209553">
    <property type="component" value="Unassembled WGS sequence"/>
</dbReference>
<dbReference type="CDD" id="cd17320">
    <property type="entry name" value="MFS_MdfA_MDR_like"/>
    <property type="match status" value="1"/>
</dbReference>
<dbReference type="Gene3D" id="1.20.1720.10">
    <property type="entry name" value="Multidrug resistance protein D"/>
    <property type="match status" value="1"/>
</dbReference>
<feature type="domain" description="Major facilitator superfamily (MFS) profile" evidence="9">
    <location>
        <begin position="12"/>
        <end position="395"/>
    </location>
</feature>
<organism evidence="10 11">
    <name type="scientific">Staphylococcus marylandisciuri</name>
    <dbReference type="NCBI Taxonomy" id="2981529"/>
    <lineage>
        <taxon>Bacteria</taxon>
        <taxon>Bacillati</taxon>
        <taxon>Bacillota</taxon>
        <taxon>Bacilli</taxon>
        <taxon>Bacillales</taxon>
        <taxon>Staphylococcaceae</taxon>
        <taxon>Staphylococcus</taxon>
    </lineage>
</organism>
<keyword evidence="4 8" id="KW-1003">Cell membrane</keyword>
<evidence type="ECO:0000256" key="4">
    <source>
        <dbReference type="ARBA" id="ARBA00022475"/>
    </source>
</evidence>
<feature type="transmembrane region" description="Helical" evidence="8">
    <location>
        <begin position="216"/>
        <end position="236"/>
    </location>
</feature>
<evidence type="ECO:0000256" key="7">
    <source>
        <dbReference type="ARBA" id="ARBA00023136"/>
    </source>
</evidence>
<comment type="similarity">
    <text evidence="2 8">Belongs to the major facilitator superfamily. Bcr/CmlA family.</text>
</comment>
<keyword evidence="6 8" id="KW-1133">Transmembrane helix</keyword>
<evidence type="ECO:0000256" key="1">
    <source>
        <dbReference type="ARBA" id="ARBA00004651"/>
    </source>
</evidence>
<dbReference type="Pfam" id="PF07690">
    <property type="entry name" value="MFS_1"/>
    <property type="match status" value="1"/>
</dbReference>
<dbReference type="InterPro" id="IPR004812">
    <property type="entry name" value="Efflux_drug-R_Bcr/CmlA"/>
</dbReference>
<feature type="transmembrane region" description="Helical" evidence="8">
    <location>
        <begin position="78"/>
        <end position="97"/>
    </location>
</feature>
<keyword evidence="3 8" id="KW-0813">Transport</keyword>
<comment type="caution">
    <text evidence="10">The sequence shown here is derived from an EMBL/GenBank/DDBJ whole genome shotgun (WGS) entry which is preliminary data.</text>
</comment>
<dbReference type="SUPFAM" id="SSF103473">
    <property type="entry name" value="MFS general substrate transporter"/>
    <property type="match status" value="1"/>
</dbReference>
<evidence type="ECO:0000313" key="11">
    <source>
        <dbReference type="Proteomes" id="UP001209553"/>
    </source>
</evidence>
<dbReference type="PANTHER" id="PTHR23502:SF132">
    <property type="entry name" value="POLYAMINE TRANSPORTER 2-RELATED"/>
    <property type="match status" value="1"/>
</dbReference>